<dbReference type="EMBL" id="HBGY01019698">
    <property type="protein sequence ID" value="CAD9588135.1"/>
    <property type="molecule type" value="Transcribed_RNA"/>
</dbReference>
<reference evidence="1" key="1">
    <citation type="submission" date="2021-01" db="EMBL/GenBank/DDBJ databases">
        <authorList>
            <person name="Corre E."/>
            <person name="Pelletier E."/>
            <person name="Niang G."/>
            <person name="Scheremetjew M."/>
            <person name="Finn R."/>
            <person name="Kale V."/>
            <person name="Holt S."/>
            <person name="Cochrane G."/>
            <person name="Meng A."/>
            <person name="Brown T."/>
            <person name="Cohen L."/>
        </authorList>
    </citation>
    <scope>NUCLEOTIDE SEQUENCE</scope>
    <source>
        <strain evidence="1">B650</strain>
    </source>
</reference>
<evidence type="ECO:0000313" key="1">
    <source>
        <dbReference type="EMBL" id="CAD9588135.1"/>
    </source>
</evidence>
<sequence>MSLLELDQSSFAPQHRIDMHALLESWLAGYKLPRRGDYLAGGRWARQSYYDSIFAVAKNILIDAEPYMALKGHIQRVRHHGKDDPISIPKEVELKQLAQSNFIEDASKVAEIQTSKLMKATVYAKERISMADKAGQAALEYLMKRKHWLHATKNSDVCQHAMRLYREAFSACAKVLELDELAFQVDWFKSFCP</sequence>
<accession>A0A7S2PC06</accession>
<proteinExistence type="predicted"/>
<dbReference type="AlphaFoldDB" id="A0A7S2PC06"/>
<organism evidence="1">
    <name type="scientific">Leptocylindrus danicus</name>
    <dbReference type="NCBI Taxonomy" id="163516"/>
    <lineage>
        <taxon>Eukaryota</taxon>
        <taxon>Sar</taxon>
        <taxon>Stramenopiles</taxon>
        <taxon>Ochrophyta</taxon>
        <taxon>Bacillariophyta</taxon>
        <taxon>Coscinodiscophyceae</taxon>
        <taxon>Chaetocerotophycidae</taxon>
        <taxon>Leptocylindrales</taxon>
        <taxon>Leptocylindraceae</taxon>
        <taxon>Leptocylindrus</taxon>
    </lineage>
</organism>
<name>A0A7S2PC06_9STRA</name>
<gene>
    <name evidence="1" type="ORF">LDAN0321_LOCUS12481</name>
</gene>
<protein>
    <submittedName>
        <fullName evidence="1">Uncharacterized protein</fullName>
    </submittedName>
</protein>